<dbReference type="PROSITE" id="PS00031">
    <property type="entry name" value="NUCLEAR_REC_DBD_1"/>
    <property type="match status" value="1"/>
</dbReference>
<dbReference type="EMBL" id="MF360828">
    <property type="protein sequence ID" value="ASL70512.1"/>
    <property type="molecule type" value="Genomic_DNA"/>
</dbReference>
<evidence type="ECO:0000256" key="1">
    <source>
        <dbReference type="ARBA" id="ARBA00005993"/>
    </source>
</evidence>
<evidence type="ECO:0000256" key="4">
    <source>
        <dbReference type="ARBA" id="ARBA00022833"/>
    </source>
</evidence>
<dbReference type="PRINTS" id="PR00047">
    <property type="entry name" value="STROIDFINGER"/>
</dbReference>
<feature type="domain" description="NR LBD" evidence="11">
    <location>
        <begin position="183"/>
        <end position="389"/>
    </location>
</feature>
<dbReference type="GO" id="GO:0004879">
    <property type="term" value="F:nuclear receptor activity"/>
    <property type="evidence" value="ECO:0007669"/>
    <property type="project" value="TreeGrafter"/>
</dbReference>
<evidence type="ECO:0000256" key="2">
    <source>
        <dbReference type="ARBA" id="ARBA00022723"/>
    </source>
</evidence>
<dbReference type="GO" id="GO:0000978">
    <property type="term" value="F:RNA polymerase II cis-regulatory region sequence-specific DNA binding"/>
    <property type="evidence" value="ECO:0007669"/>
    <property type="project" value="TreeGrafter"/>
</dbReference>
<dbReference type="FunFam" id="3.30.50.10:FF:000030">
    <property type="entry name" value="Nuclear Hormone Receptor family"/>
    <property type="match status" value="1"/>
</dbReference>
<dbReference type="PROSITE" id="PS51030">
    <property type="entry name" value="NUCLEAR_REC_DBD_2"/>
    <property type="match status" value="1"/>
</dbReference>
<dbReference type="GO" id="GO:0009755">
    <property type="term" value="P:hormone-mediated signaling pathway"/>
    <property type="evidence" value="ECO:0007669"/>
    <property type="project" value="TreeGrafter"/>
</dbReference>
<keyword evidence="2" id="KW-0479">Metal-binding</keyword>
<keyword evidence="9" id="KW-0539">Nucleus</keyword>
<dbReference type="InterPro" id="IPR035500">
    <property type="entry name" value="NHR-like_dom_sf"/>
</dbReference>
<evidence type="ECO:0000256" key="6">
    <source>
        <dbReference type="ARBA" id="ARBA00023125"/>
    </source>
</evidence>
<reference evidence="12" key="1">
    <citation type="journal article" date="2017" name="Gen. Comp. Endocrinol.">
        <title>Genome-wide identification of nuclear receptor (NR) genes and the evolutionary significance of the NR1O subfamily in the monogonont rotifer Brachionus spp.</title>
        <authorList>
            <person name="Kim D.H."/>
            <person name="Kim H.S."/>
            <person name="Hwang D.S."/>
            <person name="Kim H.J."/>
            <person name="Hagiwara A."/>
            <person name="Lee J.S."/>
            <person name="Jeong C.B."/>
        </authorList>
    </citation>
    <scope>NUCLEOTIDE SEQUENCE</scope>
</reference>
<accession>A0A221CAX4</accession>
<dbReference type="GO" id="GO:0008270">
    <property type="term" value="F:zinc ion binding"/>
    <property type="evidence" value="ECO:0007669"/>
    <property type="project" value="UniProtKB-KW"/>
</dbReference>
<dbReference type="SMART" id="SM00399">
    <property type="entry name" value="ZnF_C4"/>
    <property type="match status" value="1"/>
</dbReference>
<dbReference type="GO" id="GO:0045944">
    <property type="term" value="P:positive regulation of transcription by RNA polymerase II"/>
    <property type="evidence" value="ECO:0007669"/>
    <property type="project" value="TreeGrafter"/>
</dbReference>
<evidence type="ECO:0000259" key="11">
    <source>
        <dbReference type="PROSITE" id="PS51843"/>
    </source>
</evidence>
<evidence type="ECO:0000256" key="9">
    <source>
        <dbReference type="ARBA" id="ARBA00023242"/>
    </source>
</evidence>
<evidence type="ECO:0000259" key="10">
    <source>
        <dbReference type="PROSITE" id="PS51030"/>
    </source>
</evidence>
<dbReference type="GO" id="GO:0000122">
    <property type="term" value="P:negative regulation of transcription by RNA polymerase II"/>
    <property type="evidence" value="ECO:0007669"/>
    <property type="project" value="TreeGrafter"/>
</dbReference>
<organism evidence="12">
    <name type="scientific">Brachionus rotundiformis</name>
    <dbReference type="NCBI Taxonomy" id="96890"/>
    <lineage>
        <taxon>Eukaryota</taxon>
        <taxon>Metazoa</taxon>
        <taxon>Spiralia</taxon>
        <taxon>Gnathifera</taxon>
        <taxon>Rotifera</taxon>
        <taxon>Eurotatoria</taxon>
        <taxon>Monogononta</taxon>
        <taxon>Pseudotrocha</taxon>
        <taxon>Ploima</taxon>
        <taxon>Brachionidae</taxon>
        <taxon>Brachionus</taxon>
    </lineage>
</organism>
<dbReference type="SUPFAM" id="SSF57716">
    <property type="entry name" value="Glucocorticoid receptor-like (DNA-binding domain)"/>
    <property type="match status" value="1"/>
</dbReference>
<dbReference type="GO" id="GO:0030154">
    <property type="term" value="P:cell differentiation"/>
    <property type="evidence" value="ECO:0007669"/>
    <property type="project" value="TreeGrafter"/>
</dbReference>
<comment type="similarity">
    <text evidence="1">Belongs to the nuclear hormone receptor family.</text>
</comment>
<protein>
    <submittedName>
        <fullName evidence="12">Nuclear receptor</fullName>
    </submittedName>
</protein>
<dbReference type="Gene3D" id="3.30.50.10">
    <property type="entry name" value="Erythroid Transcription Factor GATA-1, subunit A"/>
    <property type="match status" value="1"/>
</dbReference>
<feature type="domain" description="Nuclear receptor" evidence="10">
    <location>
        <begin position="34"/>
        <end position="109"/>
    </location>
</feature>
<dbReference type="SUPFAM" id="SSF48508">
    <property type="entry name" value="Nuclear receptor ligand-binding domain"/>
    <property type="match status" value="1"/>
</dbReference>
<evidence type="ECO:0000256" key="3">
    <source>
        <dbReference type="ARBA" id="ARBA00022771"/>
    </source>
</evidence>
<dbReference type="InterPro" id="IPR000536">
    <property type="entry name" value="Nucl_hrmn_rcpt_lig-bd"/>
</dbReference>
<keyword evidence="5" id="KW-0805">Transcription regulation</keyword>
<evidence type="ECO:0000256" key="7">
    <source>
        <dbReference type="ARBA" id="ARBA00023163"/>
    </source>
</evidence>
<proteinExistence type="inferred from homology"/>
<dbReference type="Gene3D" id="1.10.565.10">
    <property type="entry name" value="Retinoid X Receptor"/>
    <property type="match status" value="1"/>
</dbReference>
<evidence type="ECO:0000256" key="8">
    <source>
        <dbReference type="ARBA" id="ARBA00023170"/>
    </source>
</evidence>
<evidence type="ECO:0000313" key="12">
    <source>
        <dbReference type="EMBL" id="ASL70512.1"/>
    </source>
</evidence>
<dbReference type="InterPro" id="IPR050234">
    <property type="entry name" value="Nuclear_hormone_rcpt_NR1"/>
</dbReference>
<keyword evidence="6" id="KW-0238">DNA-binding</keyword>
<keyword evidence="7" id="KW-0804">Transcription</keyword>
<dbReference type="AlphaFoldDB" id="A0A221CAX4"/>
<evidence type="ECO:0000256" key="5">
    <source>
        <dbReference type="ARBA" id="ARBA00023015"/>
    </source>
</evidence>
<reference evidence="12" key="2">
    <citation type="submission" date="2017-06" db="EMBL/GenBank/DDBJ databases">
        <authorList>
            <person name="Kim H.J."/>
            <person name="Triplett B.A."/>
        </authorList>
    </citation>
    <scope>NUCLEOTIDE SEQUENCE</scope>
</reference>
<dbReference type="PROSITE" id="PS51843">
    <property type="entry name" value="NR_LBD"/>
    <property type="match status" value="1"/>
</dbReference>
<keyword evidence="4" id="KW-0862">Zinc</keyword>
<dbReference type="CDD" id="cd06916">
    <property type="entry name" value="NR_DBD_like"/>
    <property type="match status" value="1"/>
</dbReference>
<dbReference type="InterPro" id="IPR001628">
    <property type="entry name" value="Znf_hrmn_rcpt"/>
</dbReference>
<dbReference type="InterPro" id="IPR013088">
    <property type="entry name" value="Znf_NHR/GATA"/>
</dbReference>
<dbReference type="Pfam" id="PF00105">
    <property type="entry name" value="zf-C4"/>
    <property type="match status" value="1"/>
</dbReference>
<keyword evidence="3" id="KW-0863">Zinc-finger</keyword>
<sequence length="389" mass="45546">MVLSEQKIFAALCHENFLNKNRVNNSKYEAIFNFGECKICQDKATGIHYGVASCEGCKGFFKRSLLRHKNYICKGNRKCKIHPRERKKCKFCRWKLCISSGMSVLEVRIGRIPNRLKQIKPKIKTNHNDKIAFQNLEYFLSLTKLDQFKLSTIQILPKLKESFNFSTHNKLIILSLLRNKAYQIFKEHDTCLDSSSILFPDYQLVQRDKKIINELRTIFLADLTKHAGSMFQFVHELPGFQKMSKHDLGIMISESFFSALVIRTAKIFKDEYFFFILNDKLVLNSELFGLMTSPLVRDVMFEFYWSINNLGLLDQEFALLIPIFLCIFSFRRNLEQPEAIKDLGVYYTEALVYEFLLNNRNNDFIQKFAKVISLAPKVNQTCQEMHLII</sequence>
<keyword evidence="8 12" id="KW-0675">Receptor</keyword>
<dbReference type="PANTHER" id="PTHR24082">
    <property type="entry name" value="NUCLEAR HORMONE RECEPTOR"/>
    <property type="match status" value="1"/>
</dbReference>
<name>A0A221CAX4_9BILA</name>
<dbReference type="PANTHER" id="PTHR24082:SF473">
    <property type="entry name" value="ECDYSONE-INDUCED PROTEIN 75B, ISOFORM B"/>
    <property type="match status" value="1"/>
</dbReference>